<organism evidence="3 4">
    <name type="scientific">Galdieria partita</name>
    <dbReference type="NCBI Taxonomy" id="83374"/>
    <lineage>
        <taxon>Eukaryota</taxon>
        <taxon>Rhodophyta</taxon>
        <taxon>Bangiophyceae</taxon>
        <taxon>Galdieriales</taxon>
        <taxon>Galdieriaceae</taxon>
        <taxon>Galdieria</taxon>
    </lineage>
</organism>
<accession>A0A9C7PQS7</accession>
<evidence type="ECO:0000313" key="4">
    <source>
        <dbReference type="Proteomes" id="UP001061958"/>
    </source>
</evidence>
<dbReference type="InterPro" id="IPR005612">
    <property type="entry name" value="CCAAT-binding_factor"/>
</dbReference>
<reference evidence="3" key="1">
    <citation type="journal article" date="2022" name="Proc. Natl. Acad. Sci. U.S.A.">
        <title>Life cycle and functional genomics of the unicellular red alga Galdieria for elucidating algal and plant evolution and industrial use.</title>
        <authorList>
            <person name="Hirooka S."/>
            <person name="Itabashi T."/>
            <person name="Ichinose T.M."/>
            <person name="Onuma R."/>
            <person name="Fujiwara T."/>
            <person name="Yamashita S."/>
            <person name="Jong L.W."/>
            <person name="Tomita R."/>
            <person name="Iwane A.H."/>
            <person name="Miyagishima S.Y."/>
        </authorList>
    </citation>
    <scope>NUCLEOTIDE SEQUENCE</scope>
    <source>
        <strain evidence="3">NBRC 102759</strain>
    </source>
</reference>
<keyword evidence="4" id="KW-1185">Reference proteome</keyword>
<reference evidence="3" key="2">
    <citation type="submission" date="2022-01" db="EMBL/GenBank/DDBJ databases">
        <authorList>
            <person name="Hirooka S."/>
            <person name="Miyagishima S.Y."/>
        </authorList>
    </citation>
    <scope>NUCLEOTIDE SEQUENCE</scope>
    <source>
        <strain evidence="3">NBRC 102759</strain>
    </source>
</reference>
<dbReference type="EMBL" id="BQMJ01000006">
    <property type="protein sequence ID" value="GJQ09048.1"/>
    <property type="molecule type" value="Genomic_DNA"/>
</dbReference>
<dbReference type="PANTHER" id="PTHR12455:SF0">
    <property type="entry name" value="NUCLEOLAR COMPLEX PROTEIN 4 HOMOLOG"/>
    <property type="match status" value="1"/>
</dbReference>
<dbReference type="OrthoDB" id="4760at2759"/>
<dbReference type="Proteomes" id="UP001061958">
    <property type="component" value="Unassembled WGS sequence"/>
</dbReference>
<gene>
    <name evidence="3" type="ORF">GpartN1_g839.t1</name>
</gene>
<proteinExistence type="inferred from homology"/>
<dbReference type="Pfam" id="PF03914">
    <property type="entry name" value="CBF"/>
    <property type="match status" value="1"/>
</dbReference>
<dbReference type="GO" id="GO:0030692">
    <property type="term" value="C:Noc4p-Nop14p complex"/>
    <property type="evidence" value="ECO:0007669"/>
    <property type="project" value="TreeGrafter"/>
</dbReference>
<evidence type="ECO:0000313" key="3">
    <source>
        <dbReference type="EMBL" id="GJQ09048.1"/>
    </source>
</evidence>
<comment type="similarity">
    <text evidence="1">Belongs to the CBF/MAK21 family.</text>
</comment>
<dbReference type="InterPro" id="IPR027193">
    <property type="entry name" value="Noc4"/>
</dbReference>
<dbReference type="PANTHER" id="PTHR12455">
    <property type="entry name" value="NUCLEOLAR COMPLEX PROTEIN 4"/>
    <property type="match status" value="1"/>
</dbReference>
<comment type="caution">
    <text evidence="3">The sequence shown here is derived from an EMBL/GenBank/DDBJ whole genome shotgun (WGS) entry which is preliminary data.</text>
</comment>
<dbReference type="GO" id="GO:0042254">
    <property type="term" value="P:ribosome biogenesis"/>
    <property type="evidence" value="ECO:0007669"/>
    <property type="project" value="InterPro"/>
</dbReference>
<dbReference type="GO" id="GO:0032040">
    <property type="term" value="C:small-subunit processome"/>
    <property type="evidence" value="ECO:0007669"/>
    <property type="project" value="TreeGrafter"/>
</dbReference>
<evidence type="ECO:0000259" key="2">
    <source>
        <dbReference type="Pfam" id="PF03914"/>
    </source>
</evidence>
<evidence type="ECO:0000256" key="1">
    <source>
        <dbReference type="ARBA" id="ARBA00007797"/>
    </source>
</evidence>
<feature type="domain" description="CCAAT-binding factor" evidence="2">
    <location>
        <begin position="300"/>
        <end position="473"/>
    </location>
</feature>
<dbReference type="AlphaFoldDB" id="A0A9C7PQS7"/>
<sequence length="538" mass="62474">MSENTESLLKRIIQLELDISKDCAENCKYISELFQYLEPNRQLHQSVRLKCLHTIRRILPIVFQTFQVNPFSQETETQGEKCVQQVEKWLKKQTTKLCIYLEELCVSCEEQVAYCAFLIGTTISAQFSVWHPLFERQVKRILVSNVEKKDEREEWKNFVENIFSVYGDVVLYTLEAISSLQPLEEATTMVENIEPVVLCRIYELLFKGAQLLPKFISNSNRLEEKVSLGLTISIGEDVFRKRLRKTFTDAYLSFLSRKLPEQLEFRILQDLGSNIIPWLTRPLLLVDHLSSLTEQRGIISIMALDALFVLIRDYGLDYPSFYDKLYSLLTVRNLTAAQKFLSFMSKLLLSSLNISEHMVMSFVKKLVRLATRLPPVPCKWCLTCAIHLMLKYPSLACLVHRTTDQHSVAPFAFNSTESDSSKNTTEFLSATKTFVSKDPFDEFQADCEASHVASSCLWELQLIQHHYIKTVREQFQYFETDWGLQRMKRKASSLPPKPEDILETDITEWMEQPKKRKNICDSIWQSNLPCLPLDFSSQ</sequence>
<name>A0A9C7PQS7_9RHOD</name>
<protein>
    <recommendedName>
        <fullName evidence="2">CCAAT-binding factor domain-containing protein</fullName>
    </recommendedName>
</protein>